<evidence type="ECO:0000256" key="3">
    <source>
        <dbReference type="ARBA" id="ARBA00022729"/>
    </source>
</evidence>
<feature type="signal peptide" evidence="4">
    <location>
        <begin position="1"/>
        <end position="19"/>
    </location>
</feature>
<dbReference type="SUPFAM" id="SSF53850">
    <property type="entry name" value="Periplasmic binding protein-like II"/>
    <property type="match status" value="1"/>
</dbReference>
<dbReference type="CDD" id="cd08518">
    <property type="entry name" value="PBP2_NikA_DppA_OppA_like_19"/>
    <property type="match status" value="1"/>
</dbReference>
<dbReference type="PANTHER" id="PTHR30290:SF9">
    <property type="entry name" value="OLIGOPEPTIDE-BINDING PROTEIN APPA"/>
    <property type="match status" value="1"/>
</dbReference>
<evidence type="ECO:0000256" key="2">
    <source>
        <dbReference type="ARBA" id="ARBA00022448"/>
    </source>
</evidence>
<sequence length="523" mass="59328">MKRKILSLFLSIAMVVVMLTGCGSTTQDQSSNDGQAEKVLTYGTGNVSETGRINPALDEHAEIHKLIFTGLTKHDKDGKVVPDLAKEWSFDESTNTYDFVLNEGVKWHDGEEFTAEDVKFTIDSIKNPDNSSEIASNYEEIESVEVVDKYNVKLHLKAPCVAILDYLSVGMLPKHLLEGKDLNTDEFNQNPIGTGPYKFDKWESGQYIQLSSNKDYYNNVPKIDKVIFKIIKDEKVRAMQLKSGEIDLAQLEPKDIEVFEGIEGIKLYKEKTADYRGVMYNFNNDLFKNKEVIKALNYAVNRQDIIDSVLNGMGKVAYGPLQMSPYNNENVEKYECDPQKSKDILVQDGWNLNSDNIFEKDGKTLSFRLTCFEGDPVRVNMANIVSQQFKKIGVDANVDIQSEVDWGNLEAFLIGWGSPYDPDDHTYKVFHSSQIESGMNLNAYSNPKVDELITKGRTTLKEEDRKPYYMEFQKELALDPPFTFLAYIDAVYGAKDSIVGMEDTVLGHHGIGFLWNIEDWDIK</sequence>
<dbReference type="RefSeq" id="WP_277732620.1">
    <property type="nucleotide sequence ID" value="NZ_CP120733.1"/>
</dbReference>
<dbReference type="PIRSF" id="PIRSF002741">
    <property type="entry name" value="MppA"/>
    <property type="match status" value="1"/>
</dbReference>
<evidence type="ECO:0000259" key="5">
    <source>
        <dbReference type="Pfam" id="PF00496"/>
    </source>
</evidence>
<dbReference type="InterPro" id="IPR000914">
    <property type="entry name" value="SBP_5_dom"/>
</dbReference>
<proteinExistence type="inferred from homology"/>
<dbReference type="Proteomes" id="UP001222800">
    <property type="component" value="Chromosome"/>
</dbReference>
<feature type="chain" id="PRO_5047430801" evidence="4">
    <location>
        <begin position="20"/>
        <end position="523"/>
    </location>
</feature>
<dbReference type="Pfam" id="PF00496">
    <property type="entry name" value="SBP_bac_5"/>
    <property type="match status" value="1"/>
</dbReference>
<feature type="domain" description="Solute-binding protein family 5" evidence="5">
    <location>
        <begin position="79"/>
        <end position="433"/>
    </location>
</feature>
<comment type="similarity">
    <text evidence="1">Belongs to the bacterial solute-binding protein 5 family.</text>
</comment>
<dbReference type="PANTHER" id="PTHR30290">
    <property type="entry name" value="PERIPLASMIC BINDING COMPONENT OF ABC TRANSPORTER"/>
    <property type="match status" value="1"/>
</dbReference>
<dbReference type="Gene3D" id="3.40.190.10">
    <property type="entry name" value="Periplasmic binding protein-like II"/>
    <property type="match status" value="1"/>
</dbReference>
<evidence type="ECO:0000256" key="1">
    <source>
        <dbReference type="ARBA" id="ARBA00005695"/>
    </source>
</evidence>
<keyword evidence="7" id="KW-1185">Reference proteome</keyword>
<dbReference type="Gene3D" id="3.90.76.10">
    <property type="entry name" value="Dipeptide-binding Protein, Domain 1"/>
    <property type="match status" value="1"/>
</dbReference>
<protein>
    <submittedName>
        <fullName evidence="6">ABC transporter substrate-binding protein</fullName>
    </submittedName>
</protein>
<evidence type="ECO:0000313" key="6">
    <source>
        <dbReference type="EMBL" id="WFD10653.1"/>
    </source>
</evidence>
<dbReference type="InterPro" id="IPR039424">
    <property type="entry name" value="SBP_5"/>
</dbReference>
<accession>A0ABY8ECK0</accession>
<gene>
    <name evidence="6" type="ORF">P4S50_00845</name>
</gene>
<keyword evidence="3 4" id="KW-0732">Signal</keyword>
<evidence type="ECO:0000313" key="7">
    <source>
        <dbReference type="Proteomes" id="UP001222800"/>
    </source>
</evidence>
<organism evidence="6 7">
    <name type="scientific">Tepidibacter hydrothermalis</name>
    <dbReference type="NCBI Taxonomy" id="3036126"/>
    <lineage>
        <taxon>Bacteria</taxon>
        <taxon>Bacillati</taxon>
        <taxon>Bacillota</taxon>
        <taxon>Clostridia</taxon>
        <taxon>Peptostreptococcales</taxon>
        <taxon>Peptostreptococcaceae</taxon>
        <taxon>Tepidibacter</taxon>
    </lineage>
</organism>
<evidence type="ECO:0000256" key="4">
    <source>
        <dbReference type="SAM" id="SignalP"/>
    </source>
</evidence>
<keyword evidence="2" id="KW-0813">Transport</keyword>
<dbReference type="InterPro" id="IPR030678">
    <property type="entry name" value="Peptide/Ni-bd"/>
</dbReference>
<reference evidence="6 7" key="1">
    <citation type="submission" date="2023-03" db="EMBL/GenBank/DDBJ databases">
        <title>Complete genome sequence of Tepidibacter sp. SWIR-1, isolated from a deep-sea hydrothermal vent.</title>
        <authorList>
            <person name="Li X."/>
        </authorList>
    </citation>
    <scope>NUCLEOTIDE SEQUENCE [LARGE SCALE GENOMIC DNA]</scope>
    <source>
        <strain evidence="6 7">SWIR-1</strain>
    </source>
</reference>
<name>A0ABY8ECK0_9FIRM</name>
<dbReference type="Gene3D" id="3.10.105.10">
    <property type="entry name" value="Dipeptide-binding Protein, Domain 3"/>
    <property type="match status" value="1"/>
</dbReference>
<dbReference type="EMBL" id="CP120733">
    <property type="protein sequence ID" value="WFD10653.1"/>
    <property type="molecule type" value="Genomic_DNA"/>
</dbReference>
<dbReference type="PROSITE" id="PS51257">
    <property type="entry name" value="PROKAR_LIPOPROTEIN"/>
    <property type="match status" value="1"/>
</dbReference>